<evidence type="ECO:0000313" key="3">
    <source>
        <dbReference type="Proteomes" id="UP000595691"/>
    </source>
</evidence>
<sequence length="61" mass="6681">MNNKNRIIFTLICSFLIFAVSMFRILTESLSSIPLLAAYTLAIGGFFGVVANGVLLKRLNS</sequence>
<feature type="transmembrane region" description="Helical" evidence="1">
    <location>
        <begin position="33"/>
        <end position="56"/>
    </location>
</feature>
<evidence type="ECO:0000256" key="1">
    <source>
        <dbReference type="SAM" id="Phobius"/>
    </source>
</evidence>
<organism evidence="2 3">
    <name type="scientific">Heyndrickxia vini</name>
    <dbReference type="NCBI Taxonomy" id="1476025"/>
    <lineage>
        <taxon>Bacteria</taxon>
        <taxon>Bacillati</taxon>
        <taxon>Bacillota</taxon>
        <taxon>Bacilli</taxon>
        <taxon>Bacillales</taxon>
        <taxon>Bacillaceae</taxon>
        <taxon>Heyndrickxia</taxon>
    </lineage>
</organism>
<name>A0ABX7E0D0_9BACI</name>
<keyword evidence="1" id="KW-1133">Transmembrane helix</keyword>
<evidence type="ECO:0000313" key="2">
    <source>
        <dbReference type="EMBL" id="QQZ08790.1"/>
    </source>
</evidence>
<dbReference type="EMBL" id="CP065425">
    <property type="protein sequence ID" value="QQZ08790.1"/>
    <property type="molecule type" value="Genomic_DNA"/>
</dbReference>
<keyword evidence="1" id="KW-0812">Transmembrane</keyword>
<protein>
    <submittedName>
        <fullName evidence="2">Uncharacterized protein</fullName>
    </submittedName>
</protein>
<accession>A0ABX7E0D0</accession>
<proteinExistence type="predicted"/>
<keyword evidence="3" id="KW-1185">Reference proteome</keyword>
<dbReference type="RefSeq" id="WP_066226519.1">
    <property type="nucleotide sequence ID" value="NZ_CP065425.1"/>
</dbReference>
<keyword evidence="1" id="KW-0472">Membrane</keyword>
<feature type="transmembrane region" description="Helical" evidence="1">
    <location>
        <begin position="7"/>
        <end position="27"/>
    </location>
</feature>
<gene>
    <name evidence="2" type="ORF">I5776_17435</name>
</gene>
<dbReference type="Proteomes" id="UP000595691">
    <property type="component" value="Chromosome"/>
</dbReference>
<reference evidence="2 3" key="1">
    <citation type="submission" date="2020-11" db="EMBL/GenBank/DDBJ databases">
        <title>Taxonomic evaluation of the Bacillus sporothermodurans group of bacteria based on whole genome sequences.</title>
        <authorList>
            <person name="Fiedler G."/>
            <person name="Herbstmann A.-D."/>
            <person name="Doll E."/>
            <person name="Wenning M."/>
            <person name="Brinks E."/>
            <person name="Kabisch J."/>
            <person name="Breitenwieser F."/>
            <person name="Lappann M."/>
            <person name="Boehnlein C."/>
            <person name="Franz C."/>
        </authorList>
    </citation>
    <scope>NUCLEOTIDE SEQUENCE [LARGE SCALE GENOMIC DNA]</scope>
    <source>
        <strain evidence="2 3">JCM 19841</strain>
    </source>
</reference>